<keyword evidence="3" id="KW-0064">Aspartyl protease</keyword>
<dbReference type="GO" id="GO:0046872">
    <property type="term" value="F:metal ion binding"/>
    <property type="evidence" value="ECO:0007669"/>
    <property type="project" value="UniProtKB-KW"/>
</dbReference>
<keyword evidence="7" id="KW-0695">RNA-directed DNA polymerase</keyword>
<evidence type="ECO:0000256" key="3">
    <source>
        <dbReference type="ARBA" id="ARBA00022750"/>
    </source>
</evidence>
<dbReference type="Pfam" id="PF07727">
    <property type="entry name" value="RVT_2"/>
    <property type="match status" value="1"/>
</dbReference>
<dbReference type="InterPro" id="IPR054722">
    <property type="entry name" value="PolX-like_BBD"/>
</dbReference>
<keyword evidence="4" id="KW-0378">Hydrolase</keyword>
<dbReference type="Pfam" id="PF00665">
    <property type="entry name" value="rve"/>
    <property type="match status" value="1"/>
</dbReference>
<reference evidence="7" key="1">
    <citation type="journal article" date="2017" name="Nature">
        <title>The sunflower genome provides insights into oil metabolism, flowering and Asterid evolution.</title>
        <authorList>
            <person name="Badouin H."/>
            <person name="Gouzy J."/>
            <person name="Grassa C.J."/>
            <person name="Murat F."/>
            <person name="Staton S.E."/>
            <person name="Cottret L."/>
            <person name="Lelandais-Briere C."/>
            <person name="Owens G.L."/>
            <person name="Carrere S."/>
            <person name="Mayjonade B."/>
            <person name="Legrand L."/>
            <person name="Gill N."/>
            <person name="Kane N.C."/>
            <person name="Bowers J.E."/>
            <person name="Hubner S."/>
            <person name="Bellec A."/>
            <person name="Berard A."/>
            <person name="Berges H."/>
            <person name="Blanchet N."/>
            <person name="Boniface M.C."/>
            <person name="Brunel D."/>
            <person name="Catrice O."/>
            <person name="Chaidir N."/>
            <person name="Claudel C."/>
            <person name="Donnadieu C."/>
            <person name="Faraut T."/>
            <person name="Fievet G."/>
            <person name="Helmstetter N."/>
            <person name="King M."/>
            <person name="Knapp S.J."/>
            <person name="Lai Z."/>
            <person name="Le Paslier M.C."/>
            <person name="Lippi Y."/>
            <person name="Lorenzon L."/>
            <person name="Mandel J.R."/>
            <person name="Marage G."/>
            <person name="Marchand G."/>
            <person name="Marquand E."/>
            <person name="Bret-Mestries E."/>
            <person name="Morien E."/>
            <person name="Nambeesan S."/>
            <person name="Nguyen T."/>
            <person name="Pegot-Espagnet P."/>
            <person name="Pouilly N."/>
            <person name="Raftis F."/>
            <person name="Sallet E."/>
            <person name="Schiex T."/>
            <person name="Thomas J."/>
            <person name="Vandecasteele C."/>
            <person name="Vares D."/>
            <person name="Vear F."/>
            <person name="Vautrin S."/>
            <person name="Crespi M."/>
            <person name="Mangin B."/>
            <person name="Burke J.M."/>
            <person name="Salse J."/>
            <person name="Munos S."/>
            <person name="Vincourt P."/>
            <person name="Rieseberg L.H."/>
            <person name="Langlade N.B."/>
        </authorList>
    </citation>
    <scope>NUCLEOTIDE SEQUENCE</scope>
    <source>
        <tissue evidence="7">Leaves</tissue>
    </source>
</reference>
<dbReference type="InterPro" id="IPR039537">
    <property type="entry name" value="Retrotran_Ty1/copia-like"/>
</dbReference>
<dbReference type="InterPro" id="IPR012337">
    <property type="entry name" value="RNaseH-like_sf"/>
</dbReference>
<dbReference type="SUPFAM" id="SSF56672">
    <property type="entry name" value="DNA/RNA polymerases"/>
    <property type="match status" value="1"/>
</dbReference>
<dbReference type="Gramene" id="mRNA:HanXRQr2_Chr08g0317521">
    <property type="protein sequence ID" value="CDS:HanXRQr2_Chr08g0317521.1"/>
    <property type="gene ID" value="HanXRQr2_Chr08g0317521"/>
</dbReference>
<feature type="region of interest" description="Disordered" evidence="5">
    <location>
        <begin position="764"/>
        <end position="843"/>
    </location>
</feature>
<evidence type="ECO:0000313" key="7">
    <source>
        <dbReference type="EMBL" id="KAF5793537.1"/>
    </source>
</evidence>
<dbReference type="PROSITE" id="PS50994">
    <property type="entry name" value="INTEGRASE"/>
    <property type="match status" value="1"/>
</dbReference>
<name>A0A9K3NAN8_HELAN</name>
<dbReference type="InterPro" id="IPR013103">
    <property type="entry name" value="RVT_2"/>
</dbReference>
<dbReference type="GO" id="GO:0003964">
    <property type="term" value="F:RNA-directed DNA polymerase activity"/>
    <property type="evidence" value="ECO:0007669"/>
    <property type="project" value="UniProtKB-KW"/>
</dbReference>
<evidence type="ECO:0000313" key="8">
    <source>
        <dbReference type="Proteomes" id="UP000215914"/>
    </source>
</evidence>
<dbReference type="Proteomes" id="UP000215914">
    <property type="component" value="Unassembled WGS sequence"/>
</dbReference>
<dbReference type="GO" id="GO:0006508">
    <property type="term" value="P:proteolysis"/>
    <property type="evidence" value="ECO:0007669"/>
    <property type="project" value="UniProtKB-KW"/>
</dbReference>
<evidence type="ECO:0000256" key="1">
    <source>
        <dbReference type="ARBA" id="ARBA00022670"/>
    </source>
</evidence>
<dbReference type="InterPro" id="IPR036397">
    <property type="entry name" value="RNaseH_sf"/>
</dbReference>
<dbReference type="PANTHER" id="PTHR42648">
    <property type="entry name" value="TRANSPOSASE, PUTATIVE-RELATED"/>
    <property type="match status" value="1"/>
</dbReference>
<evidence type="ECO:0000256" key="2">
    <source>
        <dbReference type="ARBA" id="ARBA00022723"/>
    </source>
</evidence>
<dbReference type="EMBL" id="MNCJ02000323">
    <property type="protein sequence ID" value="KAF5793537.1"/>
    <property type="molecule type" value="Genomic_DNA"/>
</dbReference>
<dbReference type="EC" id="2.7.7.49" evidence="7"/>
<comment type="caution">
    <text evidence="7">The sequence shown here is derived from an EMBL/GenBank/DDBJ whole genome shotgun (WGS) entry which is preliminary data.</text>
</comment>
<reference evidence="7" key="2">
    <citation type="submission" date="2020-06" db="EMBL/GenBank/DDBJ databases">
        <title>Helianthus annuus Genome sequencing and assembly Release 2.</title>
        <authorList>
            <person name="Gouzy J."/>
            <person name="Langlade N."/>
            <person name="Munos S."/>
        </authorList>
    </citation>
    <scope>NUCLEOTIDE SEQUENCE</scope>
    <source>
        <tissue evidence="7">Leaves</tissue>
    </source>
</reference>
<keyword evidence="1" id="KW-0645">Protease</keyword>
<dbReference type="Gene3D" id="3.30.420.10">
    <property type="entry name" value="Ribonuclease H-like superfamily/Ribonuclease H"/>
    <property type="match status" value="1"/>
</dbReference>
<evidence type="ECO:0000259" key="6">
    <source>
        <dbReference type="PROSITE" id="PS50994"/>
    </source>
</evidence>
<dbReference type="InterPro" id="IPR057670">
    <property type="entry name" value="SH3_retrovirus"/>
</dbReference>
<accession>A0A9K3NAN8</accession>
<feature type="compositionally biased region" description="Polar residues" evidence="5">
    <location>
        <begin position="248"/>
        <end position="264"/>
    </location>
</feature>
<keyword evidence="7" id="KW-0808">Transferase</keyword>
<evidence type="ECO:0000256" key="5">
    <source>
        <dbReference type="SAM" id="MobiDB-lite"/>
    </source>
</evidence>
<dbReference type="CDD" id="cd09272">
    <property type="entry name" value="RNase_HI_RT_Ty1"/>
    <property type="match status" value="1"/>
</dbReference>
<dbReference type="Pfam" id="PF13976">
    <property type="entry name" value="gag_pre-integrs"/>
    <property type="match status" value="1"/>
</dbReference>
<feature type="compositionally biased region" description="Polar residues" evidence="5">
    <location>
        <begin position="822"/>
        <end position="840"/>
    </location>
</feature>
<dbReference type="InterPro" id="IPR043502">
    <property type="entry name" value="DNA/RNA_pol_sf"/>
</dbReference>
<proteinExistence type="predicted"/>
<dbReference type="InterPro" id="IPR001584">
    <property type="entry name" value="Integrase_cat-core"/>
</dbReference>
<evidence type="ECO:0000256" key="4">
    <source>
        <dbReference type="ARBA" id="ARBA00022801"/>
    </source>
</evidence>
<gene>
    <name evidence="7" type="ORF">HanXRQr2_Chr08g0317521</name>
</gene>
<feature type="compositionally biased region" description="Polar residues" evidence="5">
    <location>
        <begin position="782"/>
        <end position="793"/>
    </location>
</feature>
<feature type="compositionally biased region" description="Low complexity" evidence="5">
    <location>
        <begin position="236"/>
        <end position="247"/>
    </location>
</feature>
<keyword evidence="7" id="KW-0548">Nucleotidyltransferase</keyword>
<dbReference type="SUPFAM" id="SSF53098">
    <property type="entry name" value="Ribonuclease H-like"/>
    <property type="match status" value="1"/>
</dbReference>
<dbReference type="GO" id="GO:0003676">
    <property type="term" value="F:nucleic acid binding"/>
    <property type="evidence" value="ECO:0007669"/>
    <property type="project" value="InterPro"/>
</dbReference>
<dbReference type="GO" id="GO:0015074">
    <property type="term" value="P:DNA integration"/>
    <property type="evidence" value="ECO:0007669"/>
    <property type="project" value="InterPro"/>
</dbReference>
<feature type="domain" description="Integrase catalytic" evidence="6">
    <location>
        <begin position="489"/>
        <end position="664"/>
    </location>
</feature>
<dbReference type="Pfam" id="PF25597">
    <property type="entry name" value="SH3_retrovirus"/>
    <property type="match status" value="1"/>
</dbReference>
<protein>
    <submittedName>
        <fullName evidence="7">RNA-directed DNA polymerase</fullName>
        <ecNumber evidence="7">2.7.7.49</ecNumber>
    </submittedName>
</protein>
<dbReference type="GO" id="GO:0004190">
    <property type="term" value="F:aspartic-type endopeptidase activity"/>
    <property type="evidence" value="ECO:0007669"/>
    <property type="project" value="UniProtKB-KW"/>
</dbReference>
<sequence length="1404" mass="159196">MKLALEAKNKFGFIDGKCKKNTEDEVLSSQWDRCNSVVLSWLLNSVSEELYLGQVFSKLASDVWVDLKETYDKVDGSIVYDLYKKINCITQNGSSVSEYYHKLNTMWKQFDAVLQLPSCSCQAAKDYNDFSTLIELMQFLMGLDDVYHPVRTNLLTREPLPSVKVAFSIVSREESHRNSSVGTKTQNVSFVSKTGQNFEQKRKEFRGPNPNFKCTHCNKLGHTVDRCYELVGFPSGSKKKPGSQSGKNVSNSRTNMSSVLSGSPFSPEQVAKLLSLVNEKTSSDAQPSNMGGESGCSFNSLGEFFCCSSLINFCFDCNWICDSVANQHMVKTDLNMFDSVDVSEFDLFVSHPNGTKAKVSKIGNIKLAENVILTDVFYVPTYSVNLLSVYKLSRDNKITVVFNQNTCTLQDSKSGRVLVTGKQDNGLYFINKGGNSVNFCFNSLNNSSLWHSRLGHPADQILSVLKNDIGIIDVKKQTCEICHRAKQVRSPFPLSEHKSKNVGDVVHLDVWGPYKVASKEGFKYFLTIVDDFSRTVWCYLLRNKIEVFENIESFYELLLTQFKKKVKVFRSDNGTEFVNHKMDVFCKIKGILHQTTCSYTPQQNGVAERKHRHLLNLARSLLFQSRVPLNFWSDCLLTAVYIINRLPSSVLLGKSPYEIVFGFRPSLAHFRVFGCLCFSTVLNDSDKLAFNAEKCVLIGYSNVKKGYKLWSLDNKKEFFSRDVKFYETVFPFKSEQLNNIDSCFPTEMNHLNFFDSAEILTVSPTVPNDEEGSHEPYEVSGGDQQPVPSTSAVPENVDVGHQHSDSETGSSSREGYGRAEGTSVSNEEVNPSEGTSPSFRRSSRKSVLPKRFENYVLNSKAKYSLDKVVSYSCLSVENRCFTSILNKTIEPSTYEEAASDPRWVEAMNKEMDALFRNNTWILADLPQGRKPIGCKWVYRVKYRSNGEVERFKARLVAKGFNQREGLDFGETFSPVVKMVTVRTVITLAVFYGWSLYQLDVDNAFLHGTISEDVYMKLPQGYYSKGETKVCKLVKSLYGLKQAPRKWNERLTSVLIENGYVQSKCDHSLFMMSKSEITVFLLVYVDDIVITGNSEVEIKRIKHILHETFRIKDLGILKYFLGIEVLYENKTVCLNQRKYCLELLSEFGYLGCKPVSVPIEQSSLVTSKLEKNQQDLKNITGFQKLIGKLIYLSLTRPDISYTVQFLSQFMHKPKEVHLNLALRLLRYLKRNPGKGLTFKKSNKLSLYGFADSDWAKCLSTRKSVTGFCIFLGECLVSWKSKKQSTVSRSTAEAEYRAMCSATCELLWLRNLLSELNVNCQLPMLLNCDSQAALSIAANPVFHERTKHFELDLHFLREKVAYGIISPVKVDSENQLADIFTKGLNVDQHEVFCEKLGLVDLFKPVE</sequence>
<dbReference type="InterPro" id="IPR025724">
    <property type="entry name" value="GAG-pre-integrase_dom"/>
</dbReference>
<keyword evidence="8" id="KW-1185">Reference proteome</keyword>
<dbReference type="Pfam" id="PF22936">
    <property type="entry name" value="Pol_BBD"/>
    <property type="match status" value="1"/>
</dbReference>
<keyword evidence="2" id="KW-0479">Metal-binding</keyword>
<dbReference type="PANTHER" id="PTHR42648:SF31">
    <property type="entry name" value="RNA-DIRECTED DNA POLYMERASE"/>
    <property type="match status" value="1"/>
</dbReference>
<feature type="region of interest" description="Disordered" evidence="5">
    <location>
        <begin position="236"/>
        <end position="264"/>
    </location>
</feature>
<organism evidence="7 8">
    <name type="scientific">Helianthus annuus</name>
    <name type="common">Common sunflower</name>
    <dbReference type="NCBI Taxonomy" id="4232"/>
    <lineage>
        <taxon>Eukaryota</taxon>
        <taxon>Viridiplantae</taxon>
        <taxon>Streptophyta</taxon>
        <taxon>Embryophyta</taxon>
        <taxon>Tracheophyta</taxon>
        <taxon>Spermatophyta</taxon>
        <taxon>Magnoliopsida</taxon>
        <taxon>eudicotyledons</taxon>
        <taxon>Gunneridae</taxon>
        <taxon>Pentapetalae</taxon>
        <taxon>asterids</taxon>
        <taxon>campanulids</taxon>
        <taxon>Asterales</taxon>
        <taxon>Asteraceae</taxon>
        <taxon>Asteroideae</taxon>
        <taxon>Heliantheae alliance</taxon>
        <taxon>Heliantheae</taxon>
        <taxon>Helianthus</taxon>
    </lineage>
</organism>